<evidence type="ECO:0000256" key="2">
    <source>
        <dbReference type="SAM" id="Phobius"/>
    </source>
</evidence>
<feature type="region of interest" description="Disordered" evidence="1">
    <location>
        <begin position="678"/>
        <end position="741"/>
    </location>
</feature>
<feature type="region of interest" description="Disordered" evidence="1">
    <location>
        <begin position="243"/>
        <end position="286"/>
    </location>
</feature>
<evidence type="ECO:0000313" key="3">
    <source>
        <dbReference type="EMBL" id="GAA2092934.1"/>
    </source>
</evidence>
<feature type="compositionally biased region" description="Low complexity" evidence="1">
    <location>
        <begin position="270"/>
        <end position="283"/>
    </location>
</feature>
<feature type="compositionally biased region" description="Low complexity" evidence="1">
    <location>
        <begin position="511"/>
        <end position="572"/>
    </location>
</feature>
<evidence type="ECO:0000256" key="1">
    <source>
        <dbReference type="SAM" id="MobiDB-lite"/>
    </source>
</evidence>
<dbReference type="EMBL" id="BAAAPZ010000003">
    <property type="protein sequence ID" value="GAA2092934.1"/>
    <property type="molecule type" value="Genomic_DNA"/>
</dbReference>
<feature type="region of interest" description="Disordered" evidence="1">
    <location>
        <begin position="385"/>
        <end position="664"/>
    </location>
</feature>
<organism evidence="3 4">
    <name type="scientific">Brevibacterium salitolerans</name>
    <dbReference type="NCBI Taxonomy" id="1403566"/>
    <lineage>
        <taxon>Bacteria</taxon>
        <taxon>Bacillati</taxon>
        <taxon>Actinomycetota</taxon>
        <taxon>Actinomycetes</taxon>
        <taxon>Micrococcales</taxon>
        <taxon>Brevibacteriaceae</taxon>
        <taxon>Brevibacterium</taxon>
    </lineage>
</organism>
<feature type="transmembrane region" description="Helical" evidence="2">
    <location>
        <begin position="12"/>
        <end position="32"/>
    </location>
</feature>
<feature type="compositionally biased region" description="Low complexity" evidence="1">
    <location>
        <begin position="599"/>
        <end position="614"/>
    </location>
</feature>
<accession>A0ABP5I6U6</accession>
<reference evidence="4" key="1">
    <citation type="journal article" date="2019" name="Int. J. Syst. Evol. Microbiol.">
        <title>The Global Catalogue of Microorganisms (GCM) 10K type strain sequencing project: providing services to taxonomists for standard genome sequencing and annotation.</title>
        <authorList>
            <consortium name="The Broad Institute Genomics Platform"/>
            <consortium name="The Broad Institute Genome Sequencing Center for Infectious Disease"/>
            <person name="Wu L."/>
            <person name="Ma J."/>
        </authorList>
    </citation>
    <scope>NUCLEOTIDE SEQUENCE [LARGE SCALE GENOMIC DNA]</scope>
    <source>
        <strain evidence="4">JCM 15900</strain>
    </source>
</reference>
<proteinExistence type="predicted"/>
<keyword evidence="2" id="KW-0472">Membrane</keyword>
<keyword evidence="2" id="KW-0812">Transmembrane</keyword>
<comment type="caution">
    <text evidence="3">The sequence shown here is derived from an EMBL/GenBank/DDBJ whole genome shotgun (WGS) entry which is preliminary data.</text>
</comment>
<feature type="compositionally biased region" description="Gly residues" evidence="1">
    <location>
        <begin position="258"/>
        <end position="269"/>
    </location>
</feature>
<sequence>MRSGARERTYSWSVDTSIAIAIVAAALFVFIVPSVLRRGAEVAEPDPAEDERARAQPVEAPRVPGCAVDPSRPVLLADRAHPADVGLPEAGAEYVQTAPRLRLRRAHPVLEVVGETDQPAPADRTDHTVRAGVAEAAAETVRPVAAANPYRETTPFPEAEVVALPMAVGETTVLTEAGSGSAPGSSSAAPHAPVLTVVASTRSQPMDPAMNHTPRTAPRRIAAAAERMPRALPADVRARLDQSYASSPRRSGGTAPQGAGGAGTSGGAAGPAAGRTGQAPRPGRIAEVSAADRRRIRGLRRILPYCGLGFLLLAAATVVMLGFTVFGSLPWGAPAVTAALAAATLVLLRSLNREITALRKGIEREEKLLADRARGAATEVAGRAREAAGRAARHVSERSAAGRKPQSREVLDLDEGAPRQAQAAADRSAPGSDESDPITAEIPAVSAAPRHRAAEQAAPVREPARSIVERSASAPSLSLGFTASSGEKAGGTASGSAEAPAEGVSGSAHTAATEPASGGSAAGASAQADRSAAGAPGPETESGETADGAAAASGADAVSTRKAGAESAGTAAAEREAGAQDTTGRTAAAADASEDASVDSEAAAPAPAVPDTASLPRSSAAGDALARRLRSGGWTPSAVPAPTYVDAPVAERQEPQPVVADASSYALAPTSRESLAAQFADELGFRPPLEDAAREGDAADPGPLSHGKNATRRKNAGGAPAAPAEEQDTAHLGDILARRRA</sequence>
<protein>
    <submittedName>
        <fullName evidence="3">Uncharacterized protein</fullName>
    </submittedName>
</protein>
<keyword evidence="4" id="KW-1185">Reference proteome</keyword>
<gene>
    <name evidence="3" type="ORF">GCM10009823_11000</name>
</gene>
<feature type="region of interest" description="Disordered" evidence="1">
    <location>
        <begin position="42"/>
        <end position="64"/>
    </location>
</feature>
<feature type="transmembrane region" description="Helical" evidence="2">
    <location>
        <begin position="331"/>
        <end position="351"/>
    </location>
</feature>
<dbReference type="Proteomes" id="UP001500984">
    <property type="component" value="Unassembled WGS sequence"/>
</dbReference>
<evidence type="ECO:0000313" key="4">
    <source>
        <dbReference type="Proteomes" id="UP001500984"/>
    </source>
</evidence>
<feature type="compositionally biased region" description="Polar residues" evidence="1">
    <location>
        <begin position="473"/>
        <end position="485"/>
    </location>
</feature>
<feature type="transmembrane region" description="Helical" evidence="2">
    <location>
        <begin position="302"/>
        <end position="325"/>
    </location>
</feature>
<name>A0ABP5I6U6_9MICO</name>
<keyword evidence="2" id="KW-1133">Transmembrane helix</keyword>
<feature type="compositionally biased region" description="Basic and acidic residues" evidence="1">
    <location>
        <begin position="688"/>
        <end position="697"/>
    </location>
</feature>